<dbReference type="AlphaFoldDB" id="A0A017TH47"/>
<dbReference type="InterPro" id="IPR008271">
    <property type="entry name" value="Ser/Thr_kinase_AS"/>
</dbReference>
<keyword evidence="2 5" id="KW-0547">Nucleotide-binding</keyword>
<dbReference type="EMBL" id="ASRX01000003">
    <property type="protein sequence ID" value="EYF08539.1"/>
    <property type="molecule type" value="Genomic_DNA"/>
</dbReference>
<comment type="caution">
    <text evidence="8">The sequence shown here is derived from an EMBL/GenBank/DDBJ whole genome shotgun (WGS) entry which is preliminary data.</text>
</comment>
<dbReference type="InterPro" id="IPR017441">
    <property type="entry name" value="Protein_kinase_ATP_BS"/>
</dbReference>
<evidence type="ECO:0000313" key="8">
    <source>
        <dbReference type="EMBL" id="EYF08539.1"/>
    </source>
</evidence>
<keyword evidence="3 8" id="KW-0418">Kinase</keyword>
<dbReference type="Proteomes" id="UP000019678">
    <property type="component" value="Unassembled WGS sequence"/>
</dbReference>
<feature type="region of interest" description="Disordered" evidence="6">
    <location>
        <begin position="504"/>
        <end position="570"/>
    </location>
</feature>
<evidence type="ECO:0000256" key="3">
    <source>
        <dbReference type="ARBA" id="ARBA00022777"/>
    </source>
</evidence>
<evidence type="ECO:0000313" key="9">
    <source>
        <dbReference type="Proteomes" id="UP000019678"/>
    </source>
</evidence>
<dbReference type="SUPFAM" id="SSF56112">
    <property type="entry name" value="Protein kinase-like (PK-like)"/>
    <property type="match status" value="1"/>
</dbReference>
<feature type="binding site" evidence="5">
    <location>
        <position position="264"/>
    </location>
    <ligand>
        <name>ATP</name>
        <dbReference type="ChEBI" id="CHEBI:30616"/>
    </ligand>
</feature>
<dbReference type="Gene3D" id="1.10.510.10">
    <property type="entry name" value="Transferase(Phosphotransferase) domain 1"/>
    <property type="match status" value="1"/>
</dbReference>
<dbReference type="eggNOG" id="COG0515">
    <property type="taxonomic scope" value="Bacteria"/>
</dbReference>
<protein>
    <submittedName>
        <fullName evidence="8">Serine/threonine protein kinase</fullName>
    </submittedName>
</protein>
<dbReference type="CDD" id="cd14014">
    <property type="entry name" value="STKc_PknB_like"/>
    <property type="match status" value="1"/>
</dbReference>
<dbReference type="PANTHER" id="PTHR43289:SF6">
    <property type="entry name" value="SERINE_THREONINE-PROTEIN KINASE NEKL-3"/>
    <property type="match status" value="1"/>
</dbReference>
<dbReference type="STRING" id="1192034.CAP_4069"/>
<evidence type="ECO:0000259" key="7">
    <source>
        <dbReference type="PROSITE" id="PS50011"/>
    </source>
</evidence>
<dbReference type="InterPro" id="IPR011009">
    <property type="entry name" value="Kinase-like_dom_sf"/>
</dbReference>
<dbReference type="SMART" id="SM00220">
    <property type="entry name" value="S_TKc"/>
    <property type="match status" value="1"/>
</dbReference>
<gene>
    <name evidence="8" type="ORF">CAP_4069</name>
</gene>
<dbReference type="InterPro" id="IPR000719">
    <property type="entry name" value="Prot_kinase_dom"/>
</dbReference>
<reference evidence="8 9" key="1">
    <citation type="submission" date="2013-05" db="EMBL/GenBank/DDBJ databases">
        <title>Genome assembly of Chondromyces apiculatus DSM 436.</title>
        <authorList>
            <person name="Sharma G."/>
            <person name="Khatri I."/>
            <person name="Kaur C."/>
            <person name="Mayilraj S."/>
            <person name="Subramanian S."/>
        </authorList>
    </citation>
    <scope>NUCLEOTIDE SEQUENCE [LARGE SCALE GENOMIC DNA]</scope>
    <source>
        <strain evidence="8 9">DSM 436</strain>
    </source>
</reference>
<dbReference type="GO" id="GO:0005524">
    <property type="term" value="F:ATP binding"/>
    <property type="evidence" value="ECO:0007669"/>
    <property type="project" value="UniProtKB-UniRule"/>
</dbReference>
<keyword evidence="8" id="KW-0723">Serine/threonine-protein kinase</keyword>
<dbReference type="PROSITE" id="PS00108">
    <property type="entry name" value="PROTEIN_KINASE_ST"/>
    <property type="match status" value="1"/>
</dbReference>
<feature type="domain" description="Protein kinase" evidence="7">
    <location>
        <begin position="227"/>
        <end position="499"/>
    </location>
</feature>
<evidence type="ECO:0000256" key="5">
    <source>
        <dbReference type="PROSITE-ProRule" id="PRU10141"/>
    </source>
</evidence>
<sequence length="570" mass="62411">MRAAPDSCDRLFVPGPVRVLRASRARLARPASRASRSALGHVVQGGHVGGQREIDVGQRRLQLVRVQVVEGERRREHDGAVLDAVRGVHQVCGVVLEQPPEHLELVRIVGRYGPDCGADRHDRLIDAERNGWRPFASGEHEGSAFVLEGPIELLEIPLNVFHGARHGGEEPTHGRGAWPEEGLRRASGDPPETLARTVVSPSHMPHRWYRPDPGYVAIHPGDVLAGYHVTRLLGRGGMGEVWAAQGDDGLQVAIKVLLARAAMKPELVKRFEREARIASAIKSPYVCQLLDVGETPDGAHLLVFEYLEGETLADRLKREQYLPLSEVGPIIDDVLQGLAAAHAAGVIHRDLKPGNIFVERTGNTSSQEPPERAKILDFGISKLTRREKEEPTLTAFDATLGSFAYMAPEQVRGAARADERADIYAVGAVAFRALSGRLPFESTTAAALVAMKLDRDAPSLAAVTGEKWPTGIERFVERALDRRRERRFSTASEALTSWRAIQPENITRSRRTSQRGKPAPVESIGLPMDDEATIVDGPPTMTMDGSFVGGAFEDDAPDESLDKKRKAEKR</sequence>
<organism evidence="8 9">
    <name type="scientific">Chondromyces apiculatus DSM 436</name>
    <dbReference type="NCBI Taxonomy" id="1192034"/>
    <lineage>
        <taxon>Bacteria</taxon>
        <taxon>Pseudomonadati</taxon>
        <taxon>Myxococcota</taxon>
        <taxon>Polyangia</taxon>
        <taxon>Polyangiales</taxon>
        <taxon>Polyangiaceae</taxon>
        <taxon>Chondromyces</taxon>
    </lineage>
</organism>
<dbReference type="Pfam" id="PF00069">
    <property type="entry name" value="Pkinase"/>
    <property type="match status" value="1"/>
</dbReference>
<evidence type="ECO:0000256" key="6">
    <source>
        <dbReference type="SAM" id="MobiDB-lite"/>
    </source>
</evidence>
<evidence type="ECO:0000256" key="4">
    <source>
        <dbReference type="ARBA" id="ARBA00022840"/>
    </source>
</evidence>
<proteinExistence type="predicted"/>
<keyword evidence="1" id="KW-0808">Transferase</keyword>
<dbReference type="Gene3D" id="3.30.200.20">
    <property type="entry name" value="Phosphorylase Kinase, domain 1"/>
    <property type="match status" value="1"/>
</dbReference>
<evidence type="ECO:0000256" key="1">
    <source>
        <dbReference type="ARBA" id="ARBA00022679"/>
    </source>
</evidence>
<feature type="region of interest" description="Disordered" evidence="6">
    <location>
        <begin position="165"/>
        <end position="192"/>
    </location>
</feature>
<name>A0A017TH47_9BACT</name>
<keyword evidence="9" id="KW-1185">Reference proteome</keyword>
<dbReference type="PANTHER" id="PTHR43289">
    <property type="entry name" value="MITOGEN-ACTIVATED PROTEIN KINASE KINASE KINASE 20-RELATED"/>
    <property type="match status" value="1"/>
</dbReference>
<accession>A0A017TH47</accession>
<dbReference type="PROSITE" id="PS00107">
    <property type="entry name" value="PROTEIN_KINASE_ATP"/>
    <property type="match status" value="1"/>
</dbReference>
<evidence type="ECO:0000256" key="2">
    <source>
        <dbReference type="ARBA" id="ARBA00022741"/>
    </source>
</evidence>
<keyword evidence="4 5" id="KW-0067">ATP-binding</keyword>
<dbReference type="PROSITE" id="PS50011">
    <property type="entry name" value="PROTEIN_KINASE_DOM"/>
    <property type="match status" value="1"/>
</dbReference>
<dbReference type="GO" id="GO:0004674">
    <property type="term" value="F:protein serine/threonine kinase activity"/>
    <property type="evidence" value="ECO:0007669"/>
    <property type="project" value="UniProtKB-KW"/>
</dbReference>